<dbReference type="SUPFAM" id="SSF52799">
    <property type="entry name" value="(Phosphotyrosine protein) phosphatases II"/>
    <property type="match status" value="1"/>
</dbReference>
<keyword evidence="9" id="KW-1185">Reference proteome</keyword>
<dbReference type="FunFam" id="3.90.190.10:FF:000004">
    <property type="entry name" value="Protein phosphatase Slingshot homolog 2"/>
    <property type="match status" value="1"/>
</dbReference>
<dbReference type="Pfam" id="PF00782">
    <property type="entry name" value="DSPc"/>
    <property type="match status" value="1"/>
</dbReference>
<dbReference type="Gene3D" id="3.90.190.10">
    <property type="entry name" value="Protein tyrosine phosphatase superfamily"/>
    <property type="match status" value="1"/>
</dbReference>
<sequence>MDRITDRIYLGDINGCSNLHLLRKNKITHILTMAAGIRPLYRKEFKYKVVNIMDLPTQNILAHFDKAIEFINKAVASGGRVLVHCFAGVSRSASTVIAYFMVTRRMSFQDAFSYVQAKRPIIFPNFGFQRQLKEYEKVIQKRYPSKQLASIDQKSKVSKLEVKFAGTSTKSPAIKKNKFAMLDTSKAIKPSQDVVAHQLKPKQFHYPSEVGKNSSRVKIRAAKSSYGHSREKNRGSSYSIANIKSFENSKTHKPRSKFLSSFHEKASYQKLEAKRSSTKPKAGIQKLVEDELNRREESKHVVLEKAKHTSKGCFGRKRSQQKQRQTKESEINMVRGNKILKTYYDSNKRKQKEFNIKTKKSAKELQKAVSTKPPQKTRLLTYNCQFCGQNLFDSRDIQPHESYSKTYTQNFWPSQNKVASKIKFQKMPRCNMLFIAQKDWITEYDGNTGRILCPRKSCSVKLGSYSWAGLKCYCGVYKSPAFQIDMKAITEVEQSFV</sequence>
<evidence type="ECO:0000256" key="1">
    <source>
        <dbReference type="ARBA" id="ARBA00008601"/>
    </source>
</evidence>
<comment type="catalytic activity">
    <reaction evidence="4">
        <text>O-phospho-L-threonyl-[protein] + H2O = L-threonyl-[protein] + phosphate</text>
        <dbReference type="Rhea" id="RHEA:47004"/>
        <dbReference type="Rhea" id="RHEA-COMP:11060"/>
        <dbReference type="Rhea" id="RHEA-COMP:11605"/>
        <dbReference type="ChEBI" id="CHEBI:15377"/>
        <dbReference type="ChEBI" id="CHEBI:30013"/>
        <dbReference type="ChEBI" id="CHEBI:43474"/>
        <dbReference type="ChEBI" id="CHEBI:61977"/>
        <dbReference type="EC" id="3.1.3.16"/>
    </reaction>
</comment>
<evidence type="ECO:0000313" key="9">
    <source>
        <dbReference type="Proteomes" id="UP001295684"/>
    </source>
</evidence>
<evidence type="ECO:0000259" key="6">
    <source>
        <dbReference type="PROSITE" id="PS50054"/>
    </source>
</evidence>
<dbReference type="SMART" id="SM00404">
    <property type="entry name" value="PTPc_motif"/>
    <property type="match status" value="1"/>
</dbReference>
<dbReference type="SMART" id="SM00195">
    <property type="entry name" value="DSPc"/>
    <property type="match status" value="1"/>
</dbReference>
<evidence type="ECO:0000256" key="5">
    <source>
        <dbReference type="SAM" id="MobiDB-lite"/>
    </source>
</evidence>
<evidence type="ECO:0000313" key="8">
    <source>
        <dbReference type="EMBL" id="CAI2366887.1"/>
    </source>
</evidence>
<dbReference type="InterPro" id="IPR000340">
    <property type="entry name" value="Dual-sp_phosphatase_cat-dom"/>
</dbReference>
<evidence type="ECO:0000256" key="3">
    <source>
        <dbReference type="ARBA" id="ARBA00022912"/>
    </source>
</evidence>
<comment type="caution">
    <text evidence="8">The sequence shown here is derived from an EMBL/GenBank/DDBJ whole genome shotgun (WGS) entry which is preliminary data.</text>
</comment>
<feature type="compositionally biased region" description="Basic residues" evidence="5">
    <location>
        <begin position="308"/>
        <end position="321"/>
    </location>
</feature>
<dbReference type="GO" id="GO:0008138">
    <property type="term" value="F:protein tyrosine/serine/threonine phosphatase activity"/>
    <property type="evidence" value="ECO:0007669"/>
    <property type="project" value="TreeGrafter"/>
</dbReference>
<dbReference type="Proteomes" id="UP001295684">
    <property type="component" value="Unassembled WGS sequence"/>
</dbReference>
<dbReference type="PROSITE" id="PS00383">
    <property type="entry name" value="TYR_PHOSPHATASE_1"/>
    <property type="match status" value="1"/>
</dbReference>
<name>A0AAD1UDL2_EUPCR</name>
<reference evidence="8" key="1">
    <citation type="submission" date="2023-07" db="EMBL/GenBank/DDBJ databases">
        <authorList>
            <consortium name="AG Swart"/>
            <person name="Singh M."/>
            <person name="Singh A."/>
            <person name="Seah K."/>
            <person name="Emmerich C."/>
        </authorList>
    </citation>
    <scope>NUCLEOTIDE SEQUENCE</scope>
    <source>
        <strain evidence="8">DP1</strain>
    </source>
</reference>
<dbReference type="InterPro" id="IPR016130">
    <property type="entry name" value="Tyr_Pase_AS"/>
</dbReference>
<gene>
    <name evidence="8" type="ORF">ECRASSUSDP1_LOCUS8161</name>
</gene>
<comment type="similarity">
    <text evidence="1">Belongs to the protein-tyrosine phosphatase family. Non-receptor class dual specificity subfamily.</text>
</comment>
<proteinExistence type="inferred from homology"/>
<keyword evidence="2" id="KW-0378">Hydrolase</keyword>
<dbReference type="GO" id="GO:0005634">
    <property type="term" value="C:nucleus"/>
    <property type="evidence" value="ECO:0007669"/>
    <property type="project" value="TreeGrafter"/>
</dbReference>
<feature type="domain" description="Tyrosine-protein phosphatase" evidence="6">
    <location>
        <begin position="1"/>
        <end position="141"/>
    </location>
</feature>
<keyword evidence="3" id="KW-0904">Protein phosphatase</keyword>
<dbReference type="AlphaFoldDB" id="A0AAD1UDL2"/>
<dbReference type="PROSITE" id="PS50056">
    <property type="entry name" value="TYR_PHOSPHATASE_2"/>
    <property type="match status" value="1"/>
</dbReference>
<dbReference type="PROSITE" id="PS50054">
    <property type="entry name" value="TYR_PHOSPHATASE_DUAL"/>
    <property type="match status" value="1"/>
</dbReference>
<dbReference type="InterPro" id="IPR029021">
    <property type="entry name" value="Prot-tyrosine_phosphatase-like"/>
</dbReference>
<organism evidence="8 9">
    <name type="scientific">Euplotes crassus</name>
    <dbReference type="NCBI Taxonomy" id="5936"/>
    <lineage>
        <taxon>Eukaryota</taxon>
        <taxon>Sar</taxon>
        <taxon>Alveolata</taxon>
        <taxon>Ciliophora</taxon>
        <taxon>Intramacronucleata</taxon>
        <taxon>Spirotrichea</taxon>
        <taxon>Hypotrichia</taxon>
        <taxon>Euplotida</taxon>
        <taxon>Euplotidae</taxon>
        <taxon>Moneuplotes</taxon>
    </lineage>
</organism>
<evidence type="ECO:0008006" key="10">
    <source>
        <dbReference type="Google" id="ProtNLM"/>
    </source>
</evidence>
<dbReference type="InterPro" id="IPR020422">
    <property type="entry name" value="TYR_PHOSPHATASE_DUAL_dom"/>
</dbReference>
<dbReference type="InterPro" id="IPR000387">
    <property type="entry name" value="Tyr_Pase_dom"/>
</dbReference>
<feature type="domain" description="Tyrosine specific protein phosphatases" evidence="7">
    <location>
        <begin position="62"/>
        <end position="120"/>
    </location>
</feature>
<evidence type="ECO:0000256" key="4">
    <source>
        <dbReference type="ARBA" id="ARBA00048336"/>
    </source>
</evidence>
<protein>
    <recommendedName>
        <fullName evidence="10">Protein-tyrosine-phosphatase</fullName>
    </recommendedName>
</protein>
<evidence type="ECO:0000256" key="2">
    <source>
        <dbReference type="ARBA" id="ARBA00022801"/>
    </source>
</evidence>
<evidence type="ECO:0000259" key="7">
    <source>
        <dbReference type="PROSITE" id="PS50056"/>
    </source>
</evidence>
<feature type="region of interest" description="Disordered" evidence="5">
    <location>
        <begin position="305"/>
        <end position="329"/>
    </location>
</feature>
<dbReference type="GO" id="GO:0004722">
    <property type="term" value="F:protein serine/threonine phosphatase activity"/>
    <property type="evidence" value="ECO:0007669"/>
    <property type="project" value="UniProtKB-EC"/>
</dbReference>
<dbReference type="PANTHER" id="PTHR45848">
    <property type="entry name" value="DUAL SPECIFICITY PROTEIN PHOSPHATASE 12 FAMILY MEMBER"/>
    <property type="match status" value="1"/>
</dbReference>
<dbReference type="PANTHER" id="PTHR45848:SF4">
    <property type="entry name" value="DUAL SPECIFICITY PROTEIN PHOSPHATASE 12"/>
    <property type="match status" value="1"/>
</dbReference>
<dbReference type="EMBL" id="CAMPGE010007972">
    <property type="protein sequence ID" value="CAI2366887.1"/>
    <property type="molecule type" value="Genomic_DNA"/>
</dbReference>
<dbReference type="InterPro" id="IPR003595">
    <property type="entry name" value="Tyr_Pase_cat"/>
</dbReference>
<accession>A0AAD1UDL2</accession>
<dbReference type="CDD" id="cd14498">
    <property type="entry name" value="DSP"/>
    <property type="match status" value="1"/>
</dbReference>